<feature type="transmembrane region" description="Helical" evidence="8">
    <location>
        <begin position="12"/>
        <end position="34"/>
    </location>
</feature>
<evidence type="ECO:0000313" key="10">
    <source>
        <dbReference type="Proteomes" id="UP000077134"/>
    </source>
</evidence>
<evidence type="ECO:0000256" key="6">
    <source>
        <dbReference type="ARBA" id="ARBA00022989"/>
    </source>
</evidence>
<comment type="similarity">
    <text evidence="2">Belongs to the nucleobase:cation symporter-2 (NCS2) (TC 2.A.40) family.</text>
</comment>
<organism evidence="9 10">
    <name type="scientific">Paenibacillus crassostreae</name>
    <dbReference type="NCBI Taxonomy" id="1763538"/>
    <lineage>
        <taxon>Bacteria</taxon>
        <taxon>Bacillati</taxon>
        <taxon>Bacillota</taxon>
        <taxon>Bacilli</taxon>
        <taxon>Bacillales</taxon>
        <taxon>Paenibacillaceae</taxon>
        <taxon>Paenibacillus</taxon>
    </lineage>
</organism>
<keyword evidence="7 8" id="KW-0472">Membrane</keyword>
<comment type="subcellular location">
    <subcellularLocation>
        <location evidence="1">Cell membrane</location>
        <topology evidence="1">Multi-pass membrane protein</topology>
    </subcellularLocation>
</comment>
<dbReference type="Pfam" id="PF00860">
    <property type="entry name" value="Xan_ur_permease"/>
    <property type="match status" value="1"/>
</dbReference>
<dbReference type="NCBIfam" id="TIGR00801">
    <property type="entry name" value="ncs2"/>
    <property type="match status" value="1"/>
</dbReference>
<dbReference type="STRING" id="1763538.LPB68_06295"/>
<protein>
    <submittedName>
        <fullName evidence="9">Uracil permease</fullName>
    </submittedName>
</protein>
<evidence type="ECO:0000256" key="5">
    <source>
        <dbReference type="ARBA" id="ARBA00022692"/>
    </source>
</evidence>
<feature type="transmembrane region" description="Helical" evidence="8">
    <location>
        <begin position="163"/>
        <end position="182"/>
    </location>
</feature>
<feature type="transmembrane region" description="Helical" evidence="8">
    <location>
        <begin position="189"/>
        <end position="206"/>
    </location>
</feature>
<sequence length="435" mass="45149">MQREIQVNEKLPLGSGFLLSLQHLFAMFGSTVLVPNLFGVDPGMILLMNGIGTLFYIFICKGKIPAYLGSSFAFIAPVTGVLIAHPENGYSLALGAFIITGVIFCIVALIVKLAGTRWIDVVFPPAVMGAIVATIGLELVPVAASMSGLIAPEGATTWSPDPATIIISMTTLGVTVIGALMFRGFPKIIHILIGIVTGYILAYYMGEVNTAAIAEASFFASPQITTPSFDLSVILTIIPVSLVVIVEHIGHLLVTSNIVGKDLNKEPGLHRSLLGNGLSTILSGFVGSTPNTTYGENIGVMALTKVYSVFVIGGAAIIAILLSFSGTFSSVISNIPPAVMGGVSLLLFGVIAASGLRIFVEQKVDFSKASNLISATLVLVIGLSGATLSFGGVALKGMALATIVGIVLALFIKILEVLGLSNEKDDSAKGNGSTH</sequence>
<feature type="transmembrane region" description="Helical" evidence="8">
    <location>
        <begin position="372"/>
        <end position="391"/>
    </location>
</feature>
<feature type="transmembrane region" description="Helical" evidence="8">
    <location>
        <begin position="66"/>
        <end position="84"/>
    </location>
</feature>
<feature type="transmembrane region" description="Helical" evidence="8">
    <location>
        <begin position="397"/>
        <end position="415"/>
    </location>
</feature>
<evidence type="ECO:0000256" key="3">
    <source>
        <dbReference type="ARBA" id="ARBA00022448"/>
    </source>
</evidence>
<proteinExistence type="inferred from homology"/>
<evidence type="ECO:0000256" key="4">
    <source>
        <dbReference type="ARBA" id="ARBA00022475"/>
    </source>
</evidence>
<dbReference type="KEGG" id="pcx:LPB68_06295"/>
<evidence type="ECO:0000256" key="1">
    <source>
        <dbReference type="ARBA" id="ARBA00004651"/>
    </source>
</evidence>
<keyword evidence="6 8" id="KW-1133">Transmembrane helix</keyword>
<comment type="caution">
    <text evidence="9">The sequence shown here is derived from an EMBL/GenBank/DDBJ whole genome shotgun (WGS) entry which is preliminary data.</text>
</comment>
<feature type="transmembrane region" description="Helical" evidence="8">
    <location>
        <begin position="338"/>
        <end position="360"/>
    </location>
</feature>
<feature type="transmembrane region" description="Helical" evidence="8">
    <location>
        <begin position="40"/>
        <end position="59"/>
    </location>
</feature>
<dbReference type="Proteomes" id="UP000077134">
    <property type="component" value="Unassembled WGS sequence"/>
</dbReference>
<keyword evidence="5 8" id="KW-0812">Transmembrane</keyword>
<dbReference type="EMBL" id="LSFN01000025">
    <property type="protein sequence ID" value="OAB73201.1"/>
    <property type="molecule type" value="Genomic_DNA"/>
</dbReference>
<dbReference type="GO" id="GO:0042907">
    <property type="term" value="F:xanthine transmembrane transporter activity"/>
    <property type="evidence" value="ECO:0007669"/>
    <property type="project" value="TreeGrafter"/>
</dbReference>
<keyword evidence="3" id="KW-0813">Transport</keyword>
<dbReference type="RefSeq" id="WP_068659147.1">
    <property type="nucleotide sequence ID" value="NZ_CP017770.1"/>
</dbReference>
<accession>A0A167CHH1</accession>
<dbReference type="PROSITE" id="PS01116">
    <property type="entry name" value="XANTH_URACIL_PERMASE"/>
    <property type="match status" value="1"/>
</dbReference>
<keyword evidence="10" id="KW-1185">Reference proteome</keyword>
<dbReference type="GO" id="GO:0005886">
    <property type="term" value="C:plasma membrane"/>
    <property type="evidence" value="ECO:0007669"/>
    <property type="project" value="UniProtKB-SubCell"/>
</dbReference>
<dbReference type="PANTHER" id="PTHR42810">
    <property type="entry name" value="PURINE PERMEASE C1399.01C-RELATED"/>
    <property type="match status" value="1"/>
</dbReference>
<gene>
    <name evidence="9" type="ORF">PNBC_13995</name>
</gene>
<dbReference type="OrthoDB" id="9779092at2"/>
<feature type="transmembrane region" description="Helical" evidence="8">
    <location>
        <begin position="90"/>
        <end position="114"/>
    </location>
</feature>
<dbReference type="PANTHER" id="PTHR42810:SF4">
    <property type="entry name" value="URIC ACID TRANSPORTER UACT"/>
    <property type="match status" value="1"/>
</dbReference>
<dbReference type="InterPro" id="IPR006043">
    <property type="entry name" value="NCS2"/>
</dbReference>
<evidence type="ECO:0000256" key="8">
    <source>
        <dbReference type="SAM" id="Phobius"/>
    </source>
</evidence>
<name>A0A167CHH1_9BACL</name>
<dbReference type="AlphaFoldDB" id="A0A167CHH1"/>
<dbReference type="NCBIfam" id="NF007995">
    <property type="entry name" value="PRK10720.1"/>
    <property type="match status" value="1"/>
</dbReference>
<keyword evidence="4" id="KW-1003">Cell membrane</keyword>
<reference evidence="9 10" key="1">
    <citation type="submission" date="2016-02" db="EMBL/GenBank/DDBJ databases">
        <title>Paenibacillus sp. LPB0068, isolated from Crassostrea gigas.</title>
        <authorList>
            <person name="Shin S.-K."/>
            <person name="Yi H."/>
        </authorList>
    </citation>
    <scope>NUCLEOTIDE SEQUENCE [LARGE SCALE GENOMIC DNA]</scope>
    <source>
        <strain evidence="9 10">LPB0068</strain>
    </source>
</reference>
<feature type="transmembrane region" description="Helical" evidence="8">
    <location>
        <begin position="226"/>
        <end position="246"/>
    </location>
</feature>
<evidence type="ECO:0000256" key="7">
    <source>
        <dbReference type="ARBA" id="ARBA00023136"/>
    </source>
</evidence>
<evidence type="ECO:0000313" key="9">
    <source>
        <dbReference type="EMBL" id="OAB73201.1"/>
    </source>
</evidence>
<evidence type="ECO:0000256" key="2">
    <source>
        <dbReference type="ARBA" id="ARBA00008821"/>
    </source>
</evidence>
<feature type="transmembrane region" description="Helical" evidence="8">
    <location>
        <begin position="126"/>
        <end position="151"/>
    </location>
</feature>
<dbReference type="InterPro" id="IPR006042">
    <property type="entry name" value="Xan_ur_permease"/>
</dbReference>
<feature type="transmembrane region" description="Helical" evidence="8">
    <location>
        <begin position="306"/>
        <end position="332"/>
    </location>
</feature>